<evidence type="ECO:0000313" key="2">
    <source>
        <dbReference type="EMBL" id="KXX65945.1"/>
    </source>
</evidence>
<dbReference type="CDD" id="cd09727">
    <property type="entry name" value="Cas6_I-E"/>
    <property type="match status" value="1"/>
</dbReference>
<dbReference type="SUPFAM" id="SSF117987">
    <property type="entry name" value="CRISPR-associated protein"/>
    <property type="match status" value="2"/>
</dbReference>
<dbReference type="RefSeq" id="WP_062272230.1">
    <property type="nucleotide sequence ID" value="NZ_LSYU01000027.1"/>
</dbReference>
<dbReference type="Gene3D" id="3.30.70.1210">
    <property type="entry name" value="Crispr-associated protein, domain 2"/>
    <property type="match status" value="1"/>
</dbReference>
<dbReference type="SMART" id="SM01101">
    <property type="entry name" value="CRISPR_assoc"/>
    <property type="match status" value="1"/>
</dbReference>
<gene>
    <name evidence="2" type="ORF">AY586_07670</name>
</gene>
<evidence type="ECO:0000313" key="3">
    <source>
        <dbReference type="Proteomes" id="UP000075766"/>
    </source>
</evidence>
<accession>A0ABR5VKR9</accession>
<dbReference type="Gene3D" id="3.30.70.1200">
    <property type="entry name" value="Crispr-associated protein, domain 1"/>
    <property type="match status" value="1"/>
</dbReference>
<sequence>MILSRAEIPPRAAPDRYAIHRALWRLFPEQPREPRSGPEQPRQGFLFRIEQQQPGQPTRVLVQSRQPPQPHADLRLIASRAFDPRPSVGQRLAFVLTANPVKTIRDAHHADKPGKRRDTCRVPLTRETDQQQWLIRKLAGAAEIEHAVVQPHPPSHFRRKQRGGKIATVGYEGILRVTDPAALVGLLENGVGPAKGLGCGLLLVRRAPSGID</sequence>
<comment type="caution">
    <text evidence="2">The sequence shown here is derived from an EMBL/GenBank/DDBJ whole genome shotgun (WGS) entry which is preliminary data.</text>
</comment>
<proteinExistence type="predicted"/>
<protein>
    <submittedName>
        <fullName evidence="2">Type I-E CRISPR-associated protein Cas6/Cse3/CasE</fullName>
    </submittedName>
</protein>
<keyword evidence="3" id="KW-1185">Reference proteome</keyword>
<organism evidence="2 3">
    <name type="scientific">Marichromatium gracile</name>
    <name type="common">Chromatium gracile</name>
    <dbReference type="NCBI Taxonomy" id="1048"/>
    <lineage>
        <taxon>Bacteria</taxon>
        <taxon>Pseudomonadati</taxon>
        <taxon>Pseudomonadota</taxon>
        <taxon>Gammaproteobacteria</taxon>
        <taxon>Chromatiales</taxon>
        <taxon>Chromatiaceae</taxon>
        <taxon>Marichromatium</taxon>
    </lineage>
</organism>
<dbReference type="NCBIfam" id="TIGR01907">
    <property type="entry name" value="casE_Cse3"/>
    <property type="match status" value="1"/>
</dbReference>
<dbReference type="InterPro" id="IPR010179">
    <property type="entry name" value="CRISPR-assoc_prot_Cse3"/>
</dbReference>
<reference evidence="2 3" key="1">
    <citation type="submission" date="2016-02" db="EMBL/GenBank/DDBJ databases">
        <title>Genome sequence of Marichromatium gracile YL-28, a purple sulfur bacterium.</title>
        <authorList>
            <person name="Zhao C."/>
            <person name="Hong X."/>
            <person name="Chen S."/>
            <person name="Yang S."/>
        </authorList>
    </citation>
    <scope>NUCLEOTIDE SEQUENCE [LARGE SCALE GENOMIC DNA]</scope>
    <source>
        <strain evidence="2 3">YL28</strain>
    </source>
</reference>
<dbReference type="EMBL" id="LSYU01000027">
    <property type="protein sequence ID" value="KXX65945.1"/>
    <property type="molecule type" value="Genomic_DNA"/>
</dbReference>
<dbReference type="Pfam" id="PF08798">
    <property type="entry name" value="CRISPR_assoc"/>
    <property type="match status" value="1"/>
</dbReference>
<dbReference type="Proteomes" id="UP000075766">
    <property type="component" value="Unassembled WGS sequence"/>
</dbReference>
<name>A0ABR5VKR9_MARGR</name>
<feature type="region of interest" description="Disordered" evidence="1">
    <location>
        <begin position="28"/>
        <end position="47"/>
    </location>
</feature>
<evidence type="ECO:0000256" key="1">
    <source>
        <dbReference type="SAM" id="MobiDB-lite"/>
    </source>
</evidence>